<keyword evidence="5" id="KW-0997">Cell inner membrane</keyword>
<dbReference type="GO" id="GO:0005886">
    <property type="term" value="C:plasma membrane"/>
    <property type="evidence" value="ECO:0007669"/>
    <property type="project" value="UniProtKB-SubCell"/>
</dbReference>
<dbReference type="SUPFAM" id="SSF48452">
    <property type="entry name" value="TPR-like"/>
    <property type="match status" value="1"/>
</dbReference>
<dbReference type="PROSITE" id="PS50005">
    <property type="entry name" value="TPR"/>
    <property type="match status" value="1"/>
</dbReference>
<evidence type="ECO:0000256" key="12">
    <source>
        <dbReference type="PROSITE-ProRule" id="PRU00339"/>
    </source>
</evidence>
<feature type="repeat" description="TPR" evidence="12">
    <location>
        <begin position="328"/>
        <end position="361"/>
    </location>
</feature>
<feature type="domain" description="HemY N-terminal" evidence="14">
    <location>
        <begin position="26"/>
        <end position="132"/>
    </location>
</feature>
<evidence type="ECO:0000256" key="8">
    <source>
        <dbReference type="ARBA" id="ARBA00022803"/>
    </source>
</evidence>
<dbReference type="InterPro" id="IPR019734">
    <property type="entry name" value="TPR_rpt"/>
</dbReference>
<sequence>MLKVLLLFLLLMAGIVLGPIIAGHQGYVLIQTDNWNIETSVTGLVIILVLSLLVLFAIEWLLRRLFRTGARTRGWFLGRKRSRARKQTKQALLKLAEGDYQQVEKLMAKNADHAEQPVVNYLLAAEAAQQRGDEARANQHLERAAELADNDQVPVEITRARIQLARNENHAARHGIDQLLEITPRHPEVLRLAEQAYIRTGAWASLLDIIPSMQKAQVGDEAHREALSQQAWMGLMDKARAEQGSEGLKQWWRNQSRKTRQQPGLQVAMAEHLIECDDHQTAQEIILDGLKRQYDERLVMLMPRLKAGNPEQLEKVLRQQIKTHGDRPLLWSTLGQLLMQHGEWQEASLAFRAALKQRPDAFDYAWLADVLDRLHKPEEAAAMRRDGLLLTLQNNPPS</sequence>
<proteinExistence type="predicted"/>
<dbReference type="GO" id="GO:0042168">
    <property type="term" value="P:heme metabolic process"/>
    <property type="evidence" value="ECO:0007669"/>
    <property type="project" value="InterPro"/>
</dbReference>
<dbReference type="GO" id="GO:0004729">
    <property type="term" value="F:oxygen-dependent protoporphyrinogen oxidase activity"/>
    <property type="evidence" value="ECO:0007669"/>
    <property type="project" value="UniProtKB-EC"/>
</dbReference>
<dbReference type="UniPathway" id="UPA00252"/>
<evidence type="ECO:0000256" key="7">
    <source>
        <dbReference type="ARBA" id="ARBA00022737"/>
    </source>
</evidence>
<keyword evidence="6 13" id="KW-0812">Transmembrane</keyword>
<dbReference type="Proteomes" id="UP000037315">
    <property type="component" value="Unassembled WGS sequence"/>
</dbReference>
<evidence type="ECO:0000256" key="1">
    <source>
        <dbReference type="ARBA" id="ARBA00002962"/>
    </source>
</evidence>
<dbReference type="Pfam" id="PF07719">
    <property type="entry name" value="TPR_2"/>
    <property type="match status" value="1"/>
</dbReference>
<keyword evidence="8 12" id="KW-0802">TPR repeat</keyword>
<dbReference type="Gene3D" id="1.25.40.10">
    <property type="entry name" value="Tetratricopeptide repeat domain"/>
    <property type="match status" value="2"/>
</dbReference>
<evidence type="ECO:0000256" key="5">
    <source>
        <dbReference type="ARBA" id="ARBA00022519"/>
    </source>
</evidence>
<comment type="pathway">
    <text evidence="3">Porphyrin-containing compound metabolism; protoheme biosynthesis.</text>
</comment>
<keyword evidence="7" id="KW-0677">Repeat</keyword>
<dbReference type="PATRIC" id="fig|1656095.3.peg.4238"/>
<dbReference type="InterPro" id="IPR011990">
    <property type="entry name" value="TPR-like_helical_dom_sf"/>
</dbReference>
<evidence type="ECO:0000256" key="2">
    <source>
        <dbReference type="ARBA" id="ARBA00004429"/>
    </source>
</evidence>
<keyword evidence="15" id="KW-0560">Oxidoreductase</keyword>
<name>A0A0J8VK15_9ENTR</name>
<accession>A0A0J8VK15</accession>
<keyword evidence="9 13" id="KW-1133">Transmembrane helix</keyword>
<comment type="caution">
    <text evidence="15">The sequence shown here is derived from an EMBL/GenBank/DDBJ whole genome shotgun (WGS) entry which is preliminary data.</text>
</comment>
<evidence type="ECO:0000256" key="3">
    <source>
        <dbReference type="ARBA" id="ARBA00004744"/>
    </source>
</evidence>
<dbReference type="Pfam" id="PF07219">
    <property type="entry name" value="HemY_N"/>
    <property type="match status" value="1"/>
</dbReference>
<comment type="function">
    <text evidence="1">Involved in a late step of protoheme IX synthesis.</text>
</comment>
<dbReference type="AlphaFoldDB" id="A0A0J8VK15"/>
<feature type="transmembrane region" description="Helical" evidence="13">
    <location>
        <begin position="41"/>
        <end position="62"/>
    </location>
</feature>
<keyword evidence="11" id="KW-0627">Porphyrin biosynthesis</keyword>
<dbReference type="GO" id="GO:0006779">
    <property type="term" value="P:porphyrin-containing compound biosynthetic process"/>
    <property type="evidence" value="ECO:0007669"/>
    <property type="project" value="UniProtKB-KW"/>
</dbReference>
<evidence type="ECO:0000256" key="10">
    <source>
        <dbReference type="ARBA" id="ARBA00023136"/>
    </source>
</evidence>
<evidence type="ECO:0000256" key="4">
    <source>
        <dbReference type="ARBA" id="ARBA00022475"/>
    </source>
</evidence>
<evidence type="ECO:0000259" key="14">
    <source>
        <dbReference type="Pfam" id="PF07219"/>
    </source>
</evidence>
<comment type="subcellular location">
    <subcellularLocation>
        <location evidence="2">Cell inner membrane</location>
        <topology evidence="2">Multi-pass membrane protein</topology>
    </subcellularLocation>
</comment>
<dbReference type="InterPro" id="IPR010817">
    <property type="entry name" value="HemY_N"/>
</dbReference>
<dbReference type="EMBL" id="LFEJ01000026">
    <property type="protein sequence ID" value="KMV32815.1"/>
    <property type="molecule type" value="Genomic_DNA"/>
</dbReference>
<evidence type="ECO:0000256" key="9">
    <source>
        <dbReference type="ARBA" id="ARBA00022989"/>
    </source>
</evidence>
<dbReference type="EC" id="1.3.3.4" evidence="15"/>
<reference evidence="15 16" key="1">
    <citation type="submission" date="2015-06" db="EMBL/GenBank/DDBJ databases">
        <title>Genome sequencing of Cronobacter sp. strain DJ34 isolated from petroleum contaminated sludge of Duliajan Oil Fields, Assam, India.</title>
        <authorList>
            <person name="Pal S."/>
            <person name="Banerjee T.D."/>
            <person name="Roy A."/>
            <person name="Sar P."/>
            <person name="Kazy S.K."/>
        </authorList>
    </citation>
    <scope>NUCLEOTIDE SEQUENCE [LARGE SCALE GENOMIC DNA]</scope>
    <source>
        <strain evidence="15 16">DJ34</strain>
    </source>
</reference>
<evidence type="ECO:0000256" key="11">
    <source>
        <dbReference type="ARBA" id="ARBA00023244"/>
    </source>
</evidence>
<gene>
    <name evidence="15" type="ORF">ACH50_20295</name>
</gene>
<dbReference type="InterPro" id="IPR013105">
    <property type="entry name" value="TPR_2"/>
</dbReference>
<dbReference type="InterPro" id="IPR005254">
    <property type="entry name" value="Heme_biosyn_assoc_TPR_pro"/>
</dbReference>
<keyword evidence="16" id="KW-1185">Reference proteome</keyword>
<dbReference type="NCBIfam" id="TIGR00540">
    <property type="entry name" value="TPR_hemY_coli"/>
    <property type="match status" value="1"/>
</dbReference>
<evidence type="ECO:0000313" key="16">
    <source>
        <dbReference type="Proteomes" id="UP000037315"/>
    </source>
</evidence>
<dbReference type="RefSeq" id="WP_024558963.1">
    <property type="nucleotide sequence ID" value="NZ_LFEJ01000026.1"/>
</dbReference>
<dbReference type="NCBIfam" id="NF008017">
    <property type="entry name" value="PRK10747.1"/>
    <property type="match status" value="1"/>
</dbReference>
<keyword evidence="10 13" id="KW-0472">Membrane</keyword>
<evidence type="ECO:0000313" key="15">
    <source>
        <dbReference type="EMBL" id="KMV32815.1"/>
    </source>
</evidence>
<keyword evidence="4" id="KW-1003">Cell membrane</keyword>
<dbReference type="OrthoDB" id="7067577at2"/>
<protein>
    <submittedName>
        <fullName evidence="15">Protoheme IX biogenesis protein</fullName>
        <ecNumber evidence="15">1.3.3.4</ecNumber>
    </submittedName>
</protein>
<evidence type="ECO:0000256" key="6">
    <source>
        <dbReference type="ARBA" id="ARBA00022692"/>
    </source>
</evidence>
<evidence type="ECO:0000256" key="13">
    <source>
        <dbReference type="SAM" id="Phobius"/>
    </source>
</evidence>
<organism evidence="15 16">
    <name type="scientific">Franconibacter pulveris</name>
    <dbReference type="NCBI Taxonomy" id="435910"/>
    <lineage>
        <taxon>Bacteria</taxon>
        <taxon>Pseudomonadati</taxon>
        <taxon>Pseudomonadota</taxon>
        <taxon>Gammaproteobacteria</taxon>
        <taxon>Enterobacterales</taxon>
        <taxon>Enterobacteriaceae</taxon>
        <taxon>Franconibacter</taxon>
    </lineage>
</organism>
<dbReference type="STRING" id="1121863.GCA_000621185_04088"/>